<proteinExistence type="predicted"/>
<dbReference type="SUPFAM" id="SSF56281">
    <property type="entry name" value="Metallo-hydrolase/oxidoreductase"/>
    <property type="match status" value="1"/>
</dbReference>
<dbReference type="Proteomes" id="UP000607559">
    <property type="component" value="Unassembled WGS sequence"/>
</dbReference>
<dbReference type="PANTHER" id="PTHR23131">
    <property type="entry name" value="ENDORIBONUCLEASE LACTB2"/>
    <property type="match status" value="1"/>
</dbReference>
<dbReference type="Pfam" id="PF00753">
    <property type="entry name" value="Lactamase_B"/>
    <property type="match status" value="1"/>
</dbReference>
<dbReference type="EMBL" id="BMJC01000006">
    <property type="protein sequence ID" value="GGB22347.1"/>
    <property type="molecule type" value="Genomic_DNA"/>
</dbReference>
<dbReference type="RefSeq" id="WP_188937440.1">
    <property type="nucleotide sequence ID" value="NZ_BMJC01000006.1"/>
</dbReference>
<dbReference type="InterPro" id="IPR036866">
    <property type="entry name" value="RibonucZ/Hydroxyglut_hydro"/>
</dbReference>
<dbReference type="PANTHER" id="PTHR23131:SF0">
    <property type="entry name" value="ENDORIBONUCLEASE LACTB2"/>
    <property type="match status" value="1"/>
</dbReference>
<sequence>MNILTISYLSTNYYLLDNGKHRLLVDAGWPGTLGRWQHVLRSRGVLLGAGDHFFVTHFHPDHAGLVQELKEQGLQFILLQEQEYAIPLMRPYIKPDTAYKEIQPAGNILLPVAESRDFLRRLAFAGEFVLTPGHSDDSVTLVLDSGEAFTGDLPLGMPDGDNLLLRQSREKLRAMGVSRVYQAHGREGGPIPSGDS</sequence>
<comment type="caution">
    <text evidence="2">The sequence shown here is derived from an EMBL/GenBank/DDBJ whole genome shotgun (WGS) entry which is preliminary data.</text>
</comment>
<reference evidence="2" key="1">
    <citation type="journal article" date="2014" name="Int. J. Syst. Evol. Microbiol.">
        <title>Complete genome sequence of Corynebacterium casei LMG S-19264T (=DSM 44701T), isolated from a smear-ripened cheese.</title>
        <authorList>
            <consortium name="US DOE Joint Genome Institute (JGI-PGF)"/>
            <person name="Walter F."/>
            <person name="Albersmeier A."/>
            <person name="Kalinowski J."/>
            <person name="Ruckert C."/>
        </authorList>
    </citation>
    <scope>NUCLEOTIDE SEQUENCE</scope>
    <source>
        <strain evidence="2">CGMCC 1.15448</strain>
    </source>
</reference>
<reference evidence="2" key="2">
    <citation type="submission" date="2020-09" db="EMBL/GenBank/DDBJ databases">
        <authorList>
            <person name="Sun Q."/>
            <person name="Zhou Y."/>
        </authorList>
    </citation>
    <scope>NUCLEOTIDE SEQUENCE</scope>
    <source>
        <strain evidence="2">CGMCC 1.15448</strain>
    </source>
</reference>
<gene>
    <name evidence="2" type="ORF">GCM10011511_52800</name>
</gene>
<dbReference type="InterPro" id="IPR050662">
    <property type="entry name" value="Sec-metab_biosynth-thioest"/>
</dbReference>
<evidence type="ECO:0000313" key="3">
    <source>
        <dbReference type="Proteomes" id="UP000607559"/>
    </source>
</evidence>
<accession>A0A8J2UIQ5</accession>
<feature type="domain" description="Metallo-beta-lactamase" evidence="1">
    <location>
        <begin position="10"/>
        <end position="184"/>
    </location>
</feature>
<evidence type="ECO:0000313" key="2">
    <source>
        <dbReference type="EMBL" id="GGB22347.1"/>
    </source>
</evidence>
<dbReference type="AlphaFoldDB" id="A0A8J2UIQ5"/>
<organism evidence="2 3">
    <name type="scientific">Puia dinghuensis</name>
    <dbReference type="NCBI Taxonomy" id="1792502"/>
    <lineage>
        <taxon>Bacteria</taxon>
        <taxon>Pseudomonadati</taxon>
        <taxon>Bacteroidota</taxon>
        <taxon>Chitinophagia</taxon>
        <taxon>Chitinophagales</taxon>
        <taxon>Chitinophagaceae</taxon>
        <taxon>Puia</taxon>
    </lineage>
</organism>
<keyword evidence="3" id="KW-1185">Reference proteome</keyword>
<dbReference type="InterPro" id="IPR001279">
    <property type="entry name" value="Metallo-B-lactamas"/>
</dbReference>
<name>A0A8J2UIQ5_9BACT</name>
<dbReference type="SMART" id="SM00849">
    <property type="entry name" value="Lactamase_B"/>
    <property type="match status" value="1"/>
</dbReference>
<dbReference type="Gene3D" id="3.60.15.10">
    <property type="entry name" value="Ribonuclease Z/Hydroxyacylglutathione hydrolase-like"/>
    <property type="match status" value="1"/>
</dbReference>
<protein>
    <submittedName>
        <fullName evidence="2">MBL fold metallo-hydrolase</fullName>
    </submittedName>
</protein>
<evidence type="ECO:0000259" key="1">
    <source>
        <dbReference type="SMART" id="SM00849"/>
    </source>
</evidence>